<dbReference type="Pfam" id="PF13490">
    <property type="entry name" value="zf-HC2"/>
    <property type="match status" value="1"/>
</dbReference>
<dbReference type="PANTHER" id="PTHR37691:SF1">
    <property type="entry name" value="BLR3518 PROTEIN"/>
    <property type="match status" value="1"/>
</dbReference>
<dbReference type="SUPFAM" id="SSF75169">
    <property type="entry name" value="DsrEFH-like"/>
    <property type="match status" value="1"/>
</dbReference>
<proteinExistence type="predicted"/>
<keyword evidence="1" id="KW-0472">Membrane</keyword>
<evidence type="ECO:0000313" key="3">
    <source>
        <dbReference type="EMBL" id="OOY35767.1"/>
    </source>
</evidence>
<name>A0A1T2DID9_SOVGS</name>
<dbReference type="RefSeq" id="WP_078452772.1">
    <property type="nucleotide sequence ID" value="NZ_MPNX01000003.1"/>
</dbReference>
<dbReference type="InterPro" id="IPR041916">
    <property type="entry name" value="Anti_sigma_zinc_sf"/>
</dbReference>
<dbReference type="Gene3D" id="1.10.10.1320">
    <property type="entry name" value="Anti-sigma factor, zinc-finger domain"/>
    <property type="match status" value="1"/>
</dbReference>
<dbReference type="EMBL" id="MPNX01000003">
    <property type="protein sequence ID" value="OOY35767.1"/>
    <property type="molecule type" value="Genomic_DNA"/>
</dbReference>
<dbReference type="AlphaFoldDB" id="A0A1T2DID9"/>
<evidence type="ECO:0000313" key="4">
    <source>
        <dbReference type="Proteomes" id="UP000190962"/>
    </source>
</evidence>
<dbReference type="InterPro" id="IPR027383">
    <property type="entry name" value="Znf_put"/>
</dbReference>
<dbReference type="Gene3D" id="3.40.1260.10">
    <property type="entry name" value="DsrEFH-like"/>
    <property type="match status" value="1"/>
</dbReference>
<keyword evidence="1" id="KW-0812">Transmembrane</keyword>
<accession>A0A1T2DID9</accession>
<dbReference type="InterPro" id="IPR027396">
    <property type="entry name" value="DsrEFH-like"/>
</dbReference>
<gene>
    <name evidence="3" type="ORF">BOV88_03780</name>
</gene>
<feature type="domain" description="Putative zinc-finger" evidence="2">
    <location>
        <begin position="8"/>
        <end position="34"/>
    </location>
</feature>
<dbReference type="Proteomes" id="UP000190962">
    <property type="component" value="Unassembled WGS sequence"/>
</dbReference>
<organism evidence="3 4">
    <name type="scientific">Solemya velum gill symbiont</name>
    <dbReference type="NCBI Taxonomy" id="2340"/>
    <lineage>
        <taxon>Bacteria</taxon>
        <taxon>Pseudomonadati</taxon>
        <taxon>Pseudomonadota</taxon>
        <taxon>Gammaproteobacteria</taxon>
        <taxon>sulfur-oxidizing symbionts</taxon>
    </lineage>
</organism>
<dbReference type="PANTHER" id="PTHR37691">
    <property type="entry name" value="BLR3518 PROTEIN"/>
    <property type="match status" value="1"/>
</dbReference>
<comment type="caution">
    <text evidence="3">The sequence shown here is derived from an EMBL/GenBank/DDBJ whole genome shotgun (WGS) entry which is preliminary data.</text>
</comment>
<evidence type="ECO:0000256" key="1">
    <source>
        <dbReference type="SAM" id="Phobius"/>
    </source>
</evidence>
<sequence>MNKELYWTEDELNRFIDGELSKEERRRLELHLDEDPAFIEKVREYRSIDQALRDAYDEVESPLHRPVTRSMWANSGRSLALMVLLLPLGFLVGWGMHANFSAPNIHTPLTSGISLPVKGLERNNTVLHIDVDEQEAANDLLDRVETILTTYADDEIQVDVVANAAGLNLLRVDKSAVANRISQMMDKYDNLMFLACANTISRLTEKGEEVELIDRTHAGETAIDHVVNRLSSGWTYVKI</sequence>
<reference evidence="3 4" key="1">
    <citation type="submission" date="2016-11" db="EMBL/GenBank/DDBJ databases">
        <title>Mixed transmission modes and dynamic genome evolution in an obligate animal-bacterial symbiosis.</title>
        <authorList>
            <person name="Russell S.L."/>
            <person name="Corbett-Detig R.B."/>
            <person name="Cavanaugh C.M."/>
        </authorList>
    </citation>
    <scope>NUCLEOTIDE SEQUENCE [LARGE SCALE GENOMIC DNA]</scope>
    <source>
        <strain evidence="3">MA-KB16</strain>
    </source>
</reference>
<protein>
    <recommendedName>
        <fullName evidence="2">Putative zinc-finger domain-containing protein</fullName>
    </recommendedName>
</protein>
<feature type="transmembrane region" description="Helical" evidence="1">
    <location>
        <begin position="79"/>
        <end position="97"/>
    </location>
</feature>
<keyword evidence="1" id="KW-1133">Transmembrane helix</keyword>
<evidence type="ECO:0000259" key="2">
    <source>
        <dbReference type="Pfam" id="PF13490"/>
    </source>
</evidence>